<reference evidence="14" key="1">
    <citation type="submission" date="2025-08" db="UniProtKB">
        <authorList>
            <consortium name="Ensembl"/>
        </authorList>
    </citation>
    <scope>IDENTIFICATION</scope>
</reference>
<dbReference type="Ensembl" id="ENSFTIT00000021204.1">
    <property type="protein sequence ID" value="ENSFTIP00000020361.1"/>
    <property type="gene ID" value="ENSFTIG00000013276.1"/>
</dbReference>
<dbReference type="CDD" id="cd15371">
    <property type="entry name" value="7tmA_PAR3"/>
    <property type="match status" value="1"/>
</dbReference>
<dbReference type="InterPro" id="IPR003943">
    <property type="entry name" value="Prot_act_rcpt_3"/>
</dbReference>
<keyword evidence="8" id="KW-0675">Receptor</keyword>
<dbReference type="GO" id="GO:0007596">
    <property type="term" value="P:blood coagulation"/>
    <property type="evidence" value="ECO:0007669"/>
    <property type="project" value="InterPro"/>
</dbReference>
<comment type="subcellular location">
    <subcellularLocation>
        <location evidence="1">Cell membrane</location>
        <topology evidence="1">Multi-pass membrane protein</topology>
    </subcellularLocation>
</comment>
<feature type="domain" description="G-protein coupled receptors family 1 profile" evidence="13">
    <location>
        <begin position="159"/>
        <end position="404"/>
    </location>
</feature>
<keyword evidence="3 12" id="KW-0812">Transmembrane</keyword>
<dbReference type="GO" id="GO:0007200">
    <property type="term" value="P:phospholipase C-activating G protein-coupled receptor signaling pathway"/>
    <property type="evidence" value="ECO:0007669"/>
    <property type="project" value="TreeGrafter"/>
</dbReference>
<reference evidence="14" key="2">
    <citation type="submission" date="2025-09" db="UniProtKB">
        <authorList>
            <consortium name="Ensembl"/>
        </authorList>
    </citation>
    <scope>IDENTIFICATION</scope>
</reference>
<dbReference type="InterPro" id="IPR000276">
    <property type="entry name" value="GPCR_Rhodpsn"/>
</dbReference>
<keyword evidence="5" id="KW-0297">G-protein coupled receptor</keyword>
<dbReference type="PANTHER" id="PTHR24232">
    <property type="entry name" value="G-PROTEIN COUPLED RECEPTOR"/>
    <property type="match status" value="1"/>
</dbReference>
<name>A0A8C4V0N2_FALTI</name>
<evidence type="ECO:0000313" key="15">
    <source>
        <dbReference type="Proteomes" id="UP000694562"/>
    </source>
</evidence>
<evidence type="ECO:0000313" key="14">
    <source>
        <dbReference type="Ensembl" id="ENSFTIP00000020361.1"/>
    </source>
</evidence>
<keyword evidence="2" id="KW-1003">Cell membrane</keyword>
<keyword evidence="4 12" id="KW-1133">Transmembrane helix</keyword>
<evidence type="ECO:0000256" key="6">
    <source>
        <dbReference type="ARBA" id="ARBA00023136"/>
    </source>
</evidence>
<accession>A0A8C4V0N2</accession>
<evidence type="ECO:0000256" key="8">
    <source>
        <dbReference type="ARBA" id="ARBA00023170"/>
    </source>
</evidence>
<dbReference type="SUPFAM" id="SSF81321">
    <property type="entry name" value="Family A G protein-coupled receptor-like"/>
    <property type="match status" value="1"/>
</dbReference>
<evidence type="ECO:0000259" key="13">
    <source>
        <dbReference type="PROSITE" id="PS50262"/>
    </source>
</evidence>
<evidence type="ECO:0000256" key="9">
    <source>
        <dbReference type="ARBA" id="ARBA00023180"/>
    </source>
</evidence>
<keyword evidence="6 12" id="KW-0472">Membrane</keyword>
<evidence type="ECO:0000256" key="4">
    <source>
        <dbReference type="ARBA" id="ARBA00022989"/>
    </source>
</evidence>
<dbReference type="AlphaFoldDB" id="A0A8C4V0N2"/>
<evidence type="ECO:0000256" key="1">
    <source>
        <dbReference type="ARBA" id="ARBA00004651"/>
    </source>
</evidence>
<evidence type="ECO:0000256" key="10">
    <source>
        <dbReference type="ARBA" id="ARBA00023224"/>
    </source>
</evidence>
<feature type="transmembrane region" description="Helical" evidence="12">
    <location>
        <begin position="256"/>
        <end position="274"/>
    </location>
</feature>
<dbReference type="Pfam" id="PF00001">
    <property type="entry name" value="7tm_1"/>
    <property type="match status" value="1"/>
</dbReference>
<feature type="transmembrane region" description="Helical" evidence="12">
    <location>
        <begin position="345"/>
        <end position="372"/>
    </location>
</feature>
<feature type="transmembrane region" description="Helical" evidence="12">
    <location>
        <begin position="220"/>
        <end position="244"/>
    </location>
</feature>
<dbReference type="PROSITE" id="PS50262">
    <property type="entry name" value="G_PROTEIN_RECEP_F1_2"/>
    <property type="match status" value="1"/>
</dbReference>
<dbReference type="FunFam" id="1.20.1070.10:FF:000040">
    <property type="entry name" value="Coagulation factor 2 (thrombin) receptor"/>
    <property type="match status" value="1"/>
</dbReference>
<dbReference type="Proteomes" id="UP000694562">
    <property type="component" value="Unplaced"/>
</dbReference>
<feature type="transmembrane region" description="Helical" evidence="12">
    <location>
        <begin position="384"/>
        <end position="406"/>
    </location>
</feature>
<sequence length="427" mass="49185">MLTGCFWRTDQSFFSPFTAGKKHPHKMPQDELEQHRCLASWISRTTMKILVFTGLLSLTSNLFTTASEFSLNSSAIKTVSLIKTFRGISARDYDYIPPYAMEGETTTIHIREHKCSSKKSNDSTLTEVNNTTLEYLTSSLSTKLIPTVYLSAVLLGVPSNAIILWMLLFRIRSVCTAILYANLAVSDLLFCIVLPFKIAYHINGNNWIFGEMMCRTTTAVFYGNMYCSILLLTCISVSRYVAIVHPFTYKSLPKPAYAITVCATVWAIVFLYMLPLCIMQQSYYVKQLDIYTCHDVHNTCEMVSSFQFYYYVSLVIFGFLIPLATIVFCYVSIIQTLKTNEWFWYVKVSLLILTIFAICFVPSNIILIIHHINYYYYNRDELYSFYLIALCLSSLNSCFDPFLYFLMSKIRSQSNIYLTMVKISREK</sequence>
<evidence type="ECO:0000256" key="12">
    <source>
        <dbReference type="SAM" id="Phobius"/>
    </source>
</evidence>
<dbReference type="OMA" id="VVFYGNM"/>
<protein>
    <submittedName>
        <fullName evidence="14">Coagulation factor II thrombin receptor like 2</fullName>
    </submittedName>
</protein>
<dbReference type="PANTHER" id="PTHR24232:SF0">
    <property type="entry name" value="PROTEINASE-ACTIVATED RECEPTOR 3"/>
    <property type="match status" value="1"/>
</dbReference>
<keyword evidence="10" id="KW-0807">Transducer</keyword>
<dbReference type="PRINTS" id="PR00237">
    <property type="entry name" value="GPCRRHODOPSN"/>
</dbReference>
<dbReference type="PRINTS" id="PR01428">
    <property type="entry name" value="PROTEASEAR"/>
</dbReference>
<feature type="transmembrane region" description="Helical" evidence="12">
    <location>
        <begin position="308"/>
        <end position="333"/>
    </location>
</feature>
<evidence type="ECO:0000256" key="11">
    <source>
        <dbReference type="PIRSR" id="PIRSR603912-52"/>
    </source>
</evidence>
<keyword evidence="15" id="KW-1185">Reference proteome</keyword>
<keyword evidence="9" id="KW-0325">Glycoprotein</keyword>
<dbReference type="GO" id="GO:0035025">
    <property type="term" value="P:positive regulation of Rho protein signal transduction"/>
    <property type="evidence" value="ECO:0007669"/>
    <property type="project" value="TreeGrafter"/>
</dbReference>
<feature type="transmembrane region" description="Helical" evidence="12">
    <location>
        <begin position="180"/>
        <end position="200"/>
    </location>
</feature>
<proteinExistence type="predicted"/>
<keyword evidence="7 11" id="KW-1015">Disulfide bond</keyword>
<dbReference type="InterPro" id="IPR003912">
    <property type="entry name" value="Protea_act_rcpt"/>
</dbReference>
<dbReference type="Gene3D" id="1.20.1070.10">
    <property type="entry name" value="Rhodopsin 7-helix transmembrane proteins"/>
    <property type="match status" value="1"/>
</dbReference>
<feature type="transmembrane region" description="Helical" evidence="12">
    <location>
        <begin position="148"/>
        <end position="168"/>
    </location>
</feature>
<dbReference type="OrthoDB" id="8859266at2759"/>
<feature type="disulfide bond" evidence="11">
    <location>
        <begin position="214"/>
        <end position="293"/>
    </location>
</feature>
<evidence type="ECO:0000256" key="3">
    <source>
        <dbReference type="ARBA" id="ARBA00022692"/>
    </source>
</evidence>
<dbReference type="GO" id="GO:0005886">
    <property type="term" value="C:plasma membrane"/>
    <property type="evidence" value="ECO:0007669"/>
    <property type="project" value="UniProtKB-SubCell"/>
</dbReference>
<evidence type="ECO:0000256" key="7">
    <source>
        <dbReference type="ARBA" id="ARBA00023157"/>
    </source>
</evidence>
<evidence type="ECO:0000256" key="5">
    <source>
        <dbReference type="ARBA" id="ARBA00023040"/>
    </source>
</evidence>
<evidence type="ECO:0000256" key="2">
    <source>
        <dbReference type="ARBA" id="ARBA00022475"/>
    </source>
</evidence>
<dbReference type="PRINTS" id="PR01429">
    <property type="entry name" value="PROTEASEAR3"/>
</dbReference>
<organism evidence="14 15">
    <name type="scientific">Falco tinnunculus</name>
    <name type="common">Common kestrel</name>
    <dbReference type="NCBI Taxonomy" id="100819"/>
    <lineage>
        <taxon>Eukaryota</taxon>
        <taxon>Metazoa</taxon>
        <taxon>Chordata</taxon>
        <taxon>Craniata</taxon>
        <taxon>Vertebrata</taxon>
        <taxon>Euteleostomi</taxon>
        <taxon>Archelosauria</taxon>
        <taxon>Archosauria</taxon>
        <taxon>Dinosauria</taxon>
        <taxon>Saurischia</taxon>
        <taxon>Theropoda</taxon>
        <taxon>Coelurosauria</taxon>
        <taxon>Aves</taxon>
        <taxon>Neognathae</taxon>
        <taxon>Neoaves</taxon>
        <taxon>Telluraves</taxon>
        <taxon>Australaves</taxon>
        <taxon>Falconiformes</taxon>
        <taxon>Falconidae</taxon>
        <taxon>Falco</taxon>
    </lineage>
</organism>
<dbReference type="GO" id="GO:0015057">
    <property type="term" value="F:thrombin-activated receptor activity"/>
    <property type="evidence" value="ECO:0007669"/>
    <property type="project" value="InterPro"/>
</dbReference>
<dbReference type="InterPro" id="IPR017452">
    <property type="entry name" value="GPCR_Rhodpsn_7TM"/>
</dbReference>